<keyword evidence="7" id="KW-0472">Membrane</keyword>
<dbReference type="Proteomes" id="UP001608902">
    <property type="component" value="Unassembled WGS sequence"/>
</dbReference>
<dbReference type="PANTHER" id="PTHR45918:SF1">
    <property type="entry name" value="ALPHA-1,3_1,6-MANNOSYLTRANSFERASE ALG2"/>
    <property type="match status" value="1"/>
</dbReference>
<feature type="domain" description="Glycosyl transferase family 1" evidence="11">
    <location>
        <begin position="209"/>
        <end position="376"/>
    </location>
</feature>
<comment type="catalytic activity">
    <reaction evidence="8 10">
        <text>a beta-D-Man-(1-&gt;4)-beta-D-GlcNAc-(1-&gt;4)-alpha-D-GlcNAc-diphospho-di-trans,poly-cis-dolichol + GDP-alpha-D-mannose = an alpha-D-Man-(1-&gt;3)-beta-D-Man-(1-&gt;4)-beta-D-GlcNAc-(1-&gt;4)-alpha-D-GlcNAc-diphospho-di-trans,poly-cis-dolichol + GDP + H(+)</text>
        <dbReference type="Rhea" id="RHEA:29515"/>
        <dbReference type="Rhea" id="RHEA-COMP:19511"/>
        <dbReference type="Rhea" id="RHEA-COMP:19513"/>
        <dbReference type="ChEBI" id="CHEBI:15378"/>
        <dbReference type="ChEBI" id="CHEBI:57527"/>
        <dbReference type="ChEBI" id="CHEBI:58189"/>
        <dbReference type="ChEBI" id="CHEBI:58472"/>
        <dbReference type="ChEBI" id="CHEBI:132510"/>
        <dbReference type="EC" id="2.4.1.132"/>
    </reaction>
    <physiologicalReaction direction="left-to-right" evidence="8 10">
        <dbReference type="Rhea" id="RHEA:29516"/>
    </physiologicalReaction>
</comment>
<dbReference type="SUPFAM" id="SSF53756">
    <property type="entry name" value="UDP-Glycosyltransferase/glycogen phosphorylase"/>
    <property type="match status" value="1"/>
</dbReference>
<sequence>MLITFIHPDLGIGGAERLVIDSALAAIKNGHQVEIVTNHFSYDHCFEEAKSLNVKVVDVFPRSVFGRMMALCAYIRMCIAAFYVCLFRSQTDLIFCDSISACLVVCRLFRLFHLIHANLFFYCHFPDRLLTDRKSTLKTIYRYLVDGMEEWTTGMADLICVNSNFTKKVVYQTFPSLKDRKLEVLYPTLNTKFFDESPRIHIDDIPESAKYIFVSLNRFENKKNVDLAINAFAELKNILTTSEYERCFLVIAGGFDKRNAENLICFHKLRELAVEVQIPSRQIIFLRSPNDSTKVELLRRATAVLYTPENEHFGIVPIEAMYMKTCVIATNTGGPKESIEDGVTGFLVDSVSALFAEKMALLVKGEVSSEEMGKSGNLRVQQMFTFKVFCERLEKLFESLRAS</sequence>
<evidence type="ECO:0000259" key="11">
    <source>
        <dbReference type="Pfam" id="PF00534"/>
    </source>
</evidence>
<comment type="catalytic activity">
    <reaction evidence="9 10">
        <text>an alpha-D-Man-(1-&gt;3)-beta-D-Man-(1-&gt;4)-beta-D-GlcNAc-(1-&gt;4)-alpha-D-GlcNAc-diphospho-di-trans,poly-cis-dolichol + GDP-alpha-D-mannose = an alpha-D-Man-(1-&gt;3)-[alpha-D-Man-(1-&gt;6)]-beta-D-Man-(1-&gt;4)-beta-D-GlcNAc-(1-&gt;4)-alpha-D-GlcNAc-diphospho-di-trans,poly-cis-dolichol + GDP + H(+)</text>
        <dbReference type="Rhea" id="RHEA:29519"/>
        <dbReference type="Rhea" id="RHEA-COMP:19513"/>
        <dbReference type="Rhea" id="RHEA-COMP:19515"/>
        <dbReference type="ChEBI" id="CHEBI:15378"/>
        <dbReference type="ChEBI" id="CHEBI:57527"/>
        <dbReference type="ChEBI" id="CHEBI:58189"/>
        <dbReference type="ChEBI" id="CHEBI:132510"/>
        <dbReference type="ChEBI" id="CHEBI:132511"/>
        <dbReference type="EC" id="2.4.1.257"/>
    </reaction>
    <physiologicalReaction direction="left-to-right" evidence="9 10">
        <dbReference type="Rhea" id="RHEA:29520"/>
    </physiologicalReaction>
</comment>
<evidence type="ECO:0000256" key="9">
    <source>
        <dbReference type="ARBA" id="ARBA00045104"/>
    </source>
</evidence>
<dbReference type="GO" id="GO:0005789">
    <property type="term" value="C:endoplasmic reticulum membrane"/>
    <property type="evidence" value="ECO:0007669"/>
    <property type="project" value="UniProtKB-SubCell"/>
</dbReference>
<dbReference type="Gene3D" id="3.40.50.2000">
    <property type="entry name" value="Glycogen Phosphorylase B"/>
    <property type="match status" value="2"/>
</dbReference>
<evidence type="ECO:0000256" key="5">
    <source>
        <dbReference type="ARBA" id="ARBA00022824"/>
    </source>
</evidence>
<dbReference type="EC" id="2.4.1.257" evidence="10"/>
<evidence type="ECO:0000256" key="10">
    <source>
        <dbReference type="RuleBase" id="RU367136"/>
    </source>
</evidence>
<dbReference type="Pfam" id="PF00534">
    <property type="entry name" value="Glycos_transf_1"/>
    <property type="match status" value="1"/>
</dbReference>
<gene>
    <name evidence="13" type="ORF">AB6A40_004965</name>
</gene>
<dbReference type="InterPro" id="IPR001296">
    <property type="entry name" value="Glyco_trans_1"/>
</dbReference>
<accession>A0ABD6EGD2</accession>
<evidence type="ECO:0000256" key="8">
    <source>
        <dbReference type="ARBA" id="ARBA00045103"/>
    </source>
</evidence>
<comment type="subcellular location">
    <subcellularLocation>
        <location evidence="10">Endoplasmic reticulum membrane</location>
        <topology evidence="10">Single-pass membrane protein</topology>
    </subcellularLocation>
</comment>
<evidence type="ECO:0000256" key="3">
    <source>
        <dbReference type="ARBA" id="ARBA00022679"/>
    </source>
</evidence>
<dbReference type="EMBL" id="JBGFUD010003027">
    <property type="protein sequence ID" value="MFH4978256.1"/>
    <property type="molecule type" value="Genomic_DNA"/>
</dbReference>
<evidence type="ECO:0000256" key="2">
    <source>
        <dbReference type="ARBA" id="ARBA00022676"/>
    </source>
</evidence>
<evidence type="ECO:0000256" key="1">
    <source>
        <dbReference type="ARBA" id="ARBA00004922"/>
    </source>
</evidence>
<evidence type="ECO:0000313" key="14">
    <source>
        <dbReference type="Proteomes" id="UP001608902"/>
    </source>
</evidence>
<dbReference type="PANTHER" id="PTHR45918">
    <property type="entry name" value="ALPHA-1,3/1,6-MANNOSYLTRANSFERASE ALG2"/>
    <property type="match status" value="1"/>
</dbReference>
<dbReference type="GO" id="GO:0102704">
    <property type="term" value="F:GDP-Man:Man(2)GlcNAc(2)-PP-Dol alpha-1,6-mannosyltransferase activity"/>
    <property type="evidence" value="ECO:0007669"/>
    <property type="project" value="UniProtKB-UniRule"/>
</dbReference>
<protein>
    <recommendedName>
        <fullName evidence="10">Alpha-1,3/1,6-mannosyltransferase ALG2</fullName>
        <ecNumber evidence="10">2.4.1.132</ecNumber>
        <ecNumber evidence="10">2.4.1.257</ecNumber>
    </recommendedName>
    <alternativeName>
        <fullName evidence="10">GDP-Man:Man(1)GlcNAc(2)-PP-Dol alpha-1,3-mannosyltransferase</fullName>
    </alternativeName>
</protein>
<feature type="domain" description="Glycosyltransferase subfamily 4-like N-terminal" evidence="12">
    <location>
        <begin position="12"/>
        <end position="191"/>
    </location>
</feature>
<keyword evidence="3 10" id="KW-0808">Transferase</keyword>
<comment type="similarity">
    <text evidence="10">Belongs to the glycosyltransferase group 1 family.</text>
</comment>
<evidence type="ECO:0000256" key="4">
    <source>
        <dbReference type="ARBA" id="ARBA00022692"/>
    </source>
</evidence>
<evidence type="ECO:0000313" key="13">
    <source>
        <dbReference type="EMBL" id="MFH4978256.1"/>
    </source>
</evidence>
<proteinExistence type="inferred from homology"/>
<evidence type="ECO:0000256" key="6">
    <source>
        <dbReference type="ARBA" id="ARBA00022989"/>
    </source>
</evidence>
<evidence type="ECO:0000256" key="7">
    <source>
        <dbReference type="ARBA" id="ARBA00023136"/>
    </source>
</evidence>
<keyword evidence="6" id="KW-1133">Transmembrane helix</keyword>
<name>A0ABD6EGD2_9BILA</name>
<organism evidence="13 14">
    <name type="scientific">Gnathostoma spinigerum</name>
    <dbReference type="NCBI Taxonomy" id="75299"/>
    <lineage>
        <taxon>Eukaryota</taxon>
        <taxon>Metazoa</taxon>
        <taxon>Ecdysozoa</taxon>
        <taxon>Nematoda</taxon>
        <taxon>Chromadorea</taxon>
        <taxon>Rhabditida</taxon>
        <taxon>Spirurina</taxon>
        <taxon>Gnathostomatomorpha</taxon>
        <taxon>Gnathostomatoidea</taxon>
        <taxon>Gnathostomatidae</taxon>
        <taxon>Gnathostoma</taxon>
    </lineage>
</organism>
<dbReference type="CDD" id="cd03805">
    <property type="entry name" value="GT4_ALG2-like"/>
    <property type="match status" value="1"/>
</dbReference>
<keyword evidence="14" id="KW-1185">Reference proteome</keyword>
<keyword evidence="2 10" id="KW-0328">Glycosyltransferase</keyword>
<reference evidence="13 14" key="1">
    <citation type="submission" date="2024-08" db="EMBL/GenBank/DDBJ databases">
        <title>Gnathostoma spinigerum genome.</title>
        <authorList>
            <person name="Gonzalez-Bertolin B."/>
            <person name="Monzon S."/>
            <person name="Zaballos A."/>
            <person name="Jimenez P."/>
            <person name="Dekumyoy P."/>
            <person name="Varona S."/>
            <person name="Cuesta I."/>
            <person name="Sumanam S."/>
            <person name="Adisakwattana P."/>
            <person name="Gasser R.B."/>
            <person name="Hernandez-Gonzalez A."/>
            <person name="Young N.D."/>
            <person name="Perteguer M.J."/>
        </authorList>
    </citation>
    <scope>NUCLEOTIDE SEQUENCE [LARGE SCALE GENOMIC DNA]</scope>
    <source>
        <strain evidence="13">AL3</strain>
        <tissue evidence="13">Liver</tissue>
    </source>
</reference>
<comment type="pathway">
    <text evidence="1 10">Protein modification; protein glycosylation.</text>
</comment>
<evidence type="ECO:0000259" key="12">
    <source>
        <dbReference type="Pfam" id="PF13439"/>
    </source>
</evidence>
<keyword evidence="4" id="KW-0812">Transmembrane</keyword>
<comment type="function">
    <text evidence="10">Mannosylates Man(2)GlcNAc(2)-dolichol diphosphate and Man(1)GlcNAc(2)-dolichol diphosphate to form Man(3)GlcNAc(2)-dolichol diphosphate.</text>
</comment>
<dbReference type="AlphaFoldDB" id="A0ABD6EGD2"/>
<comment type="caution">
    <text evidence="13">The sequence shown here is derived from an EMBL/GenBank/DDBJ whole genome shotgun (WGS) entry which is preliminary data.</text>
</comment>
<dbReference type="InterPro" id="IPR028098">
    <property type="entry name" value="Glyco_trans_4-like_N"/>
</dbReference>
<dbReference type="GO" id="GO:0004378">
    <property type="term" value="F:GDP-Man:Man(1)GlcNAc(2)-PP-Dol alpha-1,3-mannosyltransferase activity"/>
    <property type="evidence" value="ECO:0007669"/>
    <property type="project" value="UniProtKB-UniRule"/>
</dbReference>
<dbReference type="EC" id="2.4.1.132" evidence="10"/>
<keyword evidence="5" id="KW-0256">Endoplasmic reticulum</keyword>
<dbReference type="InterPro" id="IPR027054">
    <property type="entry name" value="ALG2"/>
</dbReference>
<dbReference type="Pfam" id="PF13439">
    <property type="entry name" value="Glyco_transf_4"/>
    <property type="match status" value="1"/>
</dbReference>